<accession>A0A1F6M8T0</accession>
<dbReference type="Proteomes" id="UP000176532">
    <property type="component" value="Unassembled WGS sequence"/>
</dbReference>
<reference evidence="2 3" key="1">
    <citation type="journal article" date="2016" name="Nat. Commun.">
        <title>Thousands of microbial genomes shed light on interconnected biogeochemical processes in an aquifer system.</title>
        <authorList>
            <person name="Anantharaman K."/>
            <person name="Brown C.T."/>
            <person name="Hug L.A."/>
            <person name="Sharon I."/>
            <person name="Castelle C.J."/>
            <person name="Probst A.J."/>
            <person name="Thomas B.C."/>
            <person name="Singh A."/>
            <person name="Wilkins M.J."/>
            <person name="Karaoz U."/>
            <person name="Brodie E.L."/>
            <person name="Williams K.H."/>
            <person name="Hubbard S.S."/>
            <person name="Banfield J.F."/>
        </authorList>
    </citation>
    <scope>NUCLEOTIDE SEQUENCE [LARGE SCALE GENOMIC DNA]</scope>
</reference>
<dbReference type="Pfam" id="PF00583">
    <property type="entry name" value="Acetyltransf_1"/>
    <property type="match status" value="1"/>
</dbReference>
<evidence type="ECO:0000259" key="1">
    <source>
        <dbReference type="PROSITE" id="PS51186"/>
    </source>
</evidence>
<dbReference type="InterPro" id="IPR000182">
    <property type="entry name" value="GNAT_dom"/>
</dbReference>
<dbReference type="InterPro" id="IPR016181">
    <property type="entry name" value="Acyl_CoA_acyltransferase"/>
</dbReference>
<dbReference type="GO" id="GO:0016747">
    <property type="term" value="F:acyltransferase activity, transferring groups other than amino-acyl groups"/>
    <property type="evidence" value="ECO:0007669"/>
    <property type="project" value="InterPro"/>
</dbReference>
<dbReference type="CDD" id="cd04301">
    <property type="entry name" value="NAT_SF"/>
    <property type="match status" value="1"/>
</dbReference>
<protein>
    <recommendedName>
        <fullName evidence="1">N-acetyltransferase domain-containing protein</fullName>
    </recommendedName>
</protein>
<sequence>MNNQNHLDIHSVQSTDIDSLVALYRACFAEPPWFEEYDATTLRDKFAAHAHSADSHFLAAHHNGVVVGGCLGYHVREQQDVYALINPEWRDAFYLSEVFVSRGARLSGIANQLMDAIFATALDHHFTTAVVRTSIDQPIIQHLCVDKRGMQIVAEQSGRRIIMAGKL</sequence>
<gene>
    <name evidence="2" type="ORF">A3C15_00545</name>
</gene>
<dbReference type="PROSITE" id="PS51186">
    <property type="entry name" value="GNAT"/>
    <property type="match status" value="1"/>
</dbReference>
<evidence type="ECO:0000313" key="2">
    <source>
        <dbReference type="EMBL" id="OGH68029.1"/>
    </source>
</evidence>
<name>A0A1F6M8T0_9BACT</name>
<organism evidence="2 3">
    <name type="scientific">Candidatus Magasanikbacteria bacterium RIFCSPHIGHO2_02_FULL_50_9b</name>
    <dbReference type="NCBI Taxonomy" id="1798682"/>
    <lineage>
        <taxon>Bacteria</taxon>
        <taxon>Candidatus Magasanikiibacteriota</taxon>
    </lineage>
</organism>
<proteinExistence type="predicted"/>
<comment type="caution">
    <text evidence="2">The sequence shown here is derived from an EMBL/GenBank/DDBJ whole genome shotgun (WGS) entry which is preliminary data.</text>
</comment>
<evidence type="ECO:0000313" key="3">
    <source>
        <dbReference type="Proteomes" id="UP000176532"/>
    </source>
</evidence>
<dbReference type="SUPFAM" id="SSF55729">
    <property type="entry name" value="Acyl-CoA N-acyltransferases (Nat)"/>
    <property type="match status" value="1"/>
</dbReference>
<dbReference type="Gene3D" id="3.40.630.30">
    <property type="match status" value="1"/>
</dbReference>
<feature type="domain" description="N-acetyltransferase" evidence="1">
    <location>
        <begin position="7"/>
        <end position="167"/>
    </location>
</feature>
<dbReference type="AlphaFoldDB" id="A0A1F6M8T0"/>
<dbReference type="STRING" id="1798682.A3C15_00545"/>
<dbReference type="EMBL" id="MFQD01000018">
    <property type="protein sequence ID" value="OGH68029.1"/>
    <property type="molecule type" value="Genomic_DNA"/>
</dbReference>